<feature type="region of interest" description="Disordered" evidence="5">
    <location>
        <begin position="226"/>
        <end position="282"/>
    </location>
</feature>
<keyword evidence="10" id="KW-1185">Reference proteome</keyword>
<dbReference type="InParanoid" id="F0YI77"/>
<feature type="region of interest" description="Disordered" evidence="5">
    <location>
        <begin position="1444"/>
        <end position="1691"/>
    </location>
</feature>
<dbReference type="GO" id="GO:0006397">
    <property type="term" value="P:mRNA processing"/>
    <property type="evidence" value="ECO:0007669"/>
    <property type="project" value="InterPro"/>
</dbReference>
<comment type="subcellular location">
    <subcellularLocation>
        <location evidence="1">Nucleus</location>
    </subcellularLocation>
</comment>
<feature type="compositionally biased region" description="Basic and acidic residues" evidence="5">
    <location>
        <begin position="1537"/>
        <end position="1560"/>
    </location>
</feature>
<feature type="domain" description="THO complex subunitTHOC2 N-terminal" evidence="7">
    <location>
        <begin position="845"/>
        <end position="920"/>
    </location>
</feature>
<name>F0YI77_AURAN</name>
<dbReference type="PANTHER" id="PTHR21597">
    <property type="entry name" value="THO2 PROTEIN"/>
    <property type="match status" value="1"/>
</dbReference>
<dbReference type="Pfam" id="PF11262">
    <property type="entry name" value="Tho2"/>
    <property type="match status" value="1"/>
</dbReference>
<feature type="compositionally biased region" description="Basic and acidic residues" evidence="5">
    <location>
        <begin position="1661"/>
        <end position="1671"/>
    </location>
</feature>
<feature type="compositionally biased region" description="Polar residues" evidence="5">
    <location>
        <begin position="1481"/>
        <end position="1515"/>
    </location>
</feature>
<feature type="compositionally biased region" description="Basic and acidic residues" evidence="5">
    <location>
        <begin position="1617"/>
        <end position="1629"/>
    </location>
</feature>
<proteinExistence type="inferred from homology"/>
<dbReference type="OrthoDB" id="29024at2759"/>
<dbReference type="KEGG" id="aaf:AURANDRAFT_72314"/>
<dbReference type="Pfam" id="PF16134">
    <property type="entry name" value="THOC2_N"/>
    <property type="match status" value="2"/>
</dbReference>
<dbReference type="InterPro" id="IPR032302">
    <property type="entry name" value="THOC2_N"/>
</dbReference>
<feature type="compositionally biased region" description="Low complexity" evidence="5">
    <location>
        <begin position="1707"/>
        <end position="1720"/>
    </location>
</feature>
<feature type="compositionally biased region" description="Low complexity" evidence="5">
    <location>
        <begin position="1672"/>
        <end position="1682"/>
    </location>
</feature>
<keyword evidence="4" id="KW-0539">Nucleus</keyword>
<dbReference type="InterPro" id="IPR011990">
    <property type="entry name" value="TPR-like_helical_dom_sf"/>
</dbReference>
<dbReference type="eggNOG" id="KOG1874">
    <property type="taxonomic scope" value="Eukaryota"/>
</dbReference>
<dbReference type="GO" id="GO:0003729">
    <property type="term" value="F:mRNA binding"/>
    <property type="evidence" value="ECO:0007669"/>
    <property type="project" value="TreeGrafter"/>
</dbReference>
<dbReference type="InterPro" id="IPR021418">
    <property type="entry name" value="THO_THOC2_C"/>
</dbReference>
<evidence type="ECO:0000259" key="7">
    <source>
        <dbReference type="Pfam" id="PF11732"/>
    </source>
</evidence>
<feature type="domain" description="THO complex subunit 2 N-terminal" evidence="8">
    <location>
        <begin position="713"/>
        <end position="835"/>
    </location>
</feature>
<dbReference type="Proteomes" id="UP000002729">
    <property type="component" value="Unassembled WGS sequence"/>
</dbReference>
<evidence type="ECO:0000256" key="2">
    <source>
        <dbReference type="ARBA" id="ARBA00007857"/>
    </source>
</evidence>
<dbReference type="GO" id="GO:0000445">
    <property type="term" value="C:THO complex part of transcription export complex"/>
    <property type="evidence" value="ECO:0007669"/>
    <property type="project" value="TreeGrafter"/>
</dbReference>
<feature type="domain" description="THO complex subunit 2 N-terminal" evidence="8">
    <location>
        <begin position="322"/>
        <end position="566"/>
    </location>
</feature>
<feature type="region of interest" description="Disordered" evidence="5">
    <location>
        <begin position="1707"/>
        <end position="1787"/>
    </location>
</feature>
<evidence type="ECO:0000313" key="10">
    <source>
        <dbReference type="Proteomes" id="UP000002729"/>
    </source>
</evidence>
<evidence type="ECO:0000313" key="9">
    <source>
        <dbReference type="EMBL" id="EGB05179.1"/>
    </source>
</evidence>
<evidence type="ECO:0000256" key="5">
    <source>
        <dbReference type="SAM" id="MobiDB-lite"/>
    </source>
</evidence>
<dbReference type="RefSeq" id="XP_009040080.1">
    <property type="nucleotide sequence ID" value="XM_009041832.1"/>
</dbReference>
<feature type="compositionally biased region" description="Low complexity" evidence="5">
    <location>
        <begin position="1574"/>
        <end position="1583"/>
    </location>
</feature>
<reference evidence="9 10" key="1">
    <citation type="journal article" date="2011" name="Proc. Natl. Acad. Sci. U.S.A.">
        <title>Niche of harmful alga Aureococcus anophagefferens revealed through ecogenomics.</title>
        <authorList>
            <person name="Gobler C.J."/>
            <person name="Berry D.L."/>
            <person name="Dyhrman S.T."/>
            <person name="Wilhelm S.W."/>
            <person name="Salamov A."/>
            <person name="Lobanov A.V."/>
            <person name="Zhang Y."/>
            <person name="Collier J.L."/>
            <person name="Wurch L.L."/>
            <person name="Kustka A.B."/>
            <person name="Dill B.D."/>
            <person name="Shah M."/>
            <person name="VerBerkmoes N.C."/>
            <person name="Kuo A."/>
            <person name="Terry A."/>
            <person name="Pangilinan J."/>
            <person name="Lindquist E.A."/>
            <person name="Lucas S."/>
            <person name="Paulsen I.T."/>
            <person name="Hattenrath-Lehmann T.K."/>
            <person name="Talmage S.C."/>
            <person name="Walker E.A."/>
            <person name="Koch F."/>
            <person name="Burson A.M."/>
            <person name="Marcoval M.A."/>
            <person name="Tang Y.Z."/>
            <person name="Lecleir G.R."/>
            <person name="Coyne K.J."/>
            <person name="Berg G.M."/>
            <person name="Bertrand E.M."/>
            <person name="Saito M.A."/>
            <person name="Gladyshev V.N."/>
            <person name="Grigoriev I.V."/>
        </authorList>
    </citation>
    <scope>NUCLEOTIDE SEQUENCE [LARGE SCALE GENOMIC DNA]</scope>
    <source>
        <strain evidence="10">CCMP 1984</strain>
    </source>
</reference>
<feature type="domain" description="THO complex subunitTHOC2 C-terminal" evidence="6">
    <location>
        <begin position="1159"/>
        <end position="1432"/>
    </location>
</feature>
<evidence type="ECO:0000259" key="8">
    <source>
        <dbReference type="Pfam" id="PF16134"/>
    </source>
</evidence>
<dbReference type="Pfam" id="PF11732">
    <property type="entry name" value="Thoc2"/>
    <property type="match status" value="1"/>
</dbReference>
<feature type="compositionally biased region" description="Polar residues" evidence="5">
    <location>
        <begin position="1453"/>
        <end position="1474"/>
    </location>
</feature>
<feature type="compositionally biased region" description="Basic and acidic residues" evidence="5">
    <location>
        <begin position="1586"/>
        <end position="1604"/>
    </location>
</feature>
<evidence type="ECO:0000256" key="1">
    <source>
        <dbReference type="ARBA" id="ARBA00004123"/>
    </source>
</evidence>
<dbReference type="GeneID" id="20228657"/>
<evidence type="ECO:0000256" key="4">
    <source>
        <dbReference type="ARBA" id="ARBA00023242"/>
    </source>
</evidence>
<dbReference type="InterPro" id="IPR021726">
    <property type="entry name" value="THO_THOC2_N"/>
</dbReference>
<sequence>MKEAEHQYTWATQLHDENDHVGAFRQFKLSADQGFALAVFAVGTYYEGGLGGVDLDIDEAKRWYARSDTEAAKSALAALEDKGKSKTHWDAAIWALISLRARGWRLRLCGELASGRVLRMRALHGDAVRMRAASGRASDASPGSTVHAPRRLSSAFSLVRGLFRAVSRKRVSANLRASSLHDAQAHVACPEVGLRVWAECATSREAPGVGLPAGLGSAAPPAALAAKPRSVDRAGGRGRSGGLPGVRRPRGSESAGPARSLGFLTPDATRLGAPPSESPVPPWVSARPGLAVSDSRPGPPPTRLLSARIMSWTKADGDAHSDLAHTLFLSSKTVASTFPEVARADEATNWRDAVFEVVAPMTFIRLLDEELLGLAGLINTVTFVKRMKKLNTDLVYRQRKYNLLHEESEGYSKVTPRALDLSSGRVTTMLAPAHFMLSRLRRGTSLMGAAQTLRALIGGFDLDPNRVLDIVLESLERDCGSSSEVIEAHLNLAQQLSLNESFPHILGFKFQHYHKQSATPRSLCRLAVMLLSANVISIEALLPHLAPSLGTLADDAKQFGEQTDKEAGCFGVISLGGSGEKSDLGMQRSRIHAASKVHEDSNDVSTQIFGIVEALLWDQRWHLAEPLLSRMERGGALPGSYPGCQQALYSLAHFVLEPVYIVFSPRSFGVASRWSGAIRSSDLVKAVNPRYTRRLEQSDIALLPQLLLVLEPLCYHLHVYTAFDASLVTKLARVLKHLLQPCWRGTDESLVARRLLEHVLLPTLSLMPGNPGCVLEVWAATRCLPYCERHLLYKAWRGRGVDRTAIGLKHFEVARAECEAGHDARQALKRVANEKKNAKHVGRALAKTAHSNPFVVFHIILSQIESYDNMIQPIIESFGFMTPLALDVLSYMLPLHLADTSRHKLQDNGIHISHWFQYLANFTGVFYRVYPQTELRCLIDFLLLRLKAGGSHELLVFNELLARMGGCEVLEDISDAQLGGLAGGEVLRREIFAFEKASKRAISRLQDALCTPDKAAPMLALVAQQRGYALFKGEMDHVKQLGQLFDRCQRVLVQLVEFLARSTERPTNLGTQEKHSYLELLPDLQTLCGAMCVEPQVAFHAARPLMAAAAAARRNAAKNQLDITAKIARGPDGGHLRRWDPDDETMNAAMLAVSPAHDWEAITIQFYLTFWSLSLYDIKVPTKAYDAQITLLRAKYNNTQREVEEPEKRKKEMARYLGTVEALSSELAAQKDHCKQAEDQRRSISESVLQHCVMPRITITPEDSLFCASFFHKLHTIETPNFSSLQYYDRVVKDVFPVVYCATDHEAGCLGIFLKATFEPLKRWRFDKHLYEKEAASKPGFSVAIGSPARCSYEQYCTVFFKWYDKITKIALHCLDQYEDHGRACLLVLIKLDGVYPARKRVNALLMDKLDIIRKQEDMKDVQAMAQRYHTLLKKRKDSLFDDVVSKRDVPNPKSQNVNVPSKRQADSTATKQASPDRNKSSSAVSDPSQTNLQGVQSRSIRATTMTDSKTTRNAGSRGVRSNRDELDVSTSVPHRNRIDTLTHVHGRAAERVSDRKKYAESPLPSTKPPPSPSGFTKPKSSTQRLDQHPKRTRNDDTSLEPKRNRSVTAQSSNDRPPSKRNREEERRRGGGRRIFKHGSAERRQQRRGMAGIATLAAEAAAEHEPPRFHAEAAAAREAAAEAPPPGAGDVRLERYNAATQLWHTLAAPAAPPAAAGAERPAAEPRARRPRRLRLPPRRHEEGLPPRAADADGGEALRGRPLAATKPKTIGIPQFVKPSESKSRTSC</sequence>
<dbReference type="PANTHER" id="PTHR21597:SF0">
    <property type="entry name" value="THO COMPLEX SUBUNIT 2"/>
    <property type="match status" value="1"/>
</dbReference>
<organism evidence="10">
    <name type="scientific">Aureococcus anophagefferens</name>
    <name type="common">Harmful bloom alga</name>
    <dbReference type="NCBI Taxonomy" id="44056"/>
    <lineage>
        <taxon>Eukaryota</taxon>
        <taxon>Sar</taxon>
        <taxon>Stramenopiles</taxon>
        <taxon>Ochrophyta</taxon>
        <taxon>Pelagophyceae</taxon>
        <taxon>Pelagomonadales</taxon>
        <taxon>Pelagomonadaceae</taxon>
        <taxon>Aureococcus</taxon>
    </lineage>
</organism>
<feature type="compositionally biased region" description="Basic residues" evidence="5">
    <location>
        <begin position="1728"/>
        <end position="1737"/>
    </location>
</feature>
<evidence type="ECO:0000256" key="3">
    <source>
        <dbReference type="ARBA" id="ARBA00019596"/>
    </source>
</evidence>
<dbReference type="InterPro" id="IPR040007">
    <property type="entry name" value="Tho2"/>
</dbReference>
<comment type="similarity">
    <text evidence="2">Belongs to the THOC2 family.</text>
</comment>
<dbReference type="SUPFAM" id="SSF81901">
    <property type="entry name" value="HCP-like"/>
    <property type="match status" value="1"/>
</dbReference>
<accession>F0YI77</accession>
<feature type="compositionally biased region" description="Polar residues" evidence="5">
    <location>
        <begin position="1607"/>
        <end position="1616"/>
    </location>
</feature>
<dbReference type="Gene3D" id="1.25.40.10">
    <property type="entry name" value="Tetratricopeptide repeat domain"/>
    <property type="match status" value="1"/>
</dbReference>
<gene>
    <name evidence="9" type="ORF">AURANDRAFT_72314</name>
</gene>
<dbReference type="EMBL" id="GL833143">
    <property type="protein sequence ID" value="EGB05179.1"/>
    <property type="molecule type" value="Genomic_DNA"/>
</dbReference>
<protein>
    <recommendedName>
        <fullName evidence="3">THO complex subunit 2</fullName>
    </recommendedName>
</protein>
<dbReference type="GO" id="GO:0006406">
    <property type="term" value="P:mRNA export from nucleus"/>
    <property type="evidence" value="ECO:0007669"/>
    <property type="project" value="InterPro"/>
</dbReference>
<evidence type="ECO:0000259" key="6">
    <source>
        <dbReference type="Pfam" id="PF11262"/>
    </source>
</evidence>